<keyword evidence="3" id="KW-0539">Nucleus</keyword>
<organism evidence="6 7">
    <name type="scientific">Mytilus edulis</name>
    <name type="common">Blue mussel</name>
    <dbReference type="NCBI Taxonomy" id="6550"/>
    <lineage>
        <taxon>Eukaryota</taxon>
        <taxon>Metazoa</taxon>
        <taxon>Spiralia</taxon>
        <taxon>Lophotrochozoa</taxon>
        <taxon>Mollusca</taxon>
        <taxon>Bivalvia</taxon>
        <taxon>Autobranchia</taxon>
        <taxon>Pteriomorphia</taxon>
        <taxon>Mytilida</taxon>
        <taxon>Mytiloidea</taxon>
        <taxon>Mytilidae</taxon>
        <taxon>Mytilinae</taxon>
        <taxon>Mytilus</taxon>
    </lineage>
</organism>
<evidence type="ECO:0000256" key="1">
    <source>
        <dbReference type="ARBA" id="ARBA00004123"/>
    </source>
</evidence>
<dbReference type="EMBL" id="CAJPWZ010001486">
    <property type="protein sequence ID" value="CAG2216562.1"/>
    <property type="molecule type" value="Genomic_DNA"/>
</dbReference>
<keyword evidence="7" id="KW-1185">Reference proteome</keyword>
<dbReference type="GO" id="GO:0000727">
    <property type="term" value="P:double-strand break repair via break-induced replication"/>
    <property type="evidence" value="ECO:0007669"/>
    <property type="project" value="TreeGrafter"/>
</dbReference>
<gene>
    <name evidence="6" type="ORF">MEDL_30289</name>
</gene>
<sequence>MTVLLTNLPPELIIRILEDLPSRDIGLLSGTCTQLRSICRTDIVWQKLCQKICDIEVEEWDTTYYNIYTKGQFHTLVDNGRLLATEYKPPYVSDIHGPLRPKKVFSISINKSKNRTEILCLHGYGEAHPGSIEFETEESDIVFKCCQMSSHAHPKGSSVELSTLIKEETNNHTIPFTIDDQKRLECYMKNVQKYRLTRIEVQKPDPVYPIQPGLFQAHYSAHGIEMFLLKYDMSKKEAEVIKITGDLMCLQGETSIYINLRKPMQLTKDQQLDVNSLLLLEEDDIPDSDDVQPRNQPFAWLNEKFSPDLLECKVELVECMIDQITEMEENIKEPRKGDFKISIHRMEIDRIRYVLSSYLRLKNIQSYILEQDKQRKEEEPCKLSQEEFTFAKEYAETLEEHLRNVALRHMPPNLQTLDPKQTGIINIDCLTLKYCKTL</sequence>
<dbReference type="GO" id="GO:0000811">
    <property type="term" value="C:GINS complex"/>
    <property type="evidence" value="ECO:0007669"/>
    <property type="project" value="TreeGrafter"/>
</dbReference>
<dbReference type="Pfam" id="PF12937">
    <property type="entry name" value="F-box-like"/>
    <property type="match status" value="1"/>
</dbReference>
<dbReference type="InterPro" id="IPR036047">
    <property type="entry name" value="F-box-like_dom_sf"/>
</dbReference>
<dbReference type="Gene3D" id="1.20.1280.50">
    <property type="match status" value="1"/>
</dbReference>
<dbReference type="AlphaFoldDB" id="A0A8S3SBL1"/>
<reference evidence="6" key="1">
    <citation type="submission" date="2021-03" db="EMBL/GenBank/DDBJ databases">
        <authorList>
            <person name="Bekaert M."/>
        </authorList>
    </citation>
    <scope>NUCLEOTIDE SEQUENCE</scope>
</reference>
<dbReference type="Proteomes" id="UP000683360">
    <property type="component" value="Unassembled WGS sequence"/>
</dbReference>
<evidence type="ECO:0000313" key="6">
    <source>
        <dbReference type="EMBL" id="CAG2216562.1"/>
    </source>
</evidence>
<dbReference type="CDD" id="cd11711">
    <property type="entry name" value="GINS_A_Sld5"/>
    <property type="match status" value="1"/>
</dbReference>
<dbReference type="InterPro" id="IPR008591">
    <property type="entry name" value="GINS_Sld5"/>
</dbReference>
<evidence type="ECO:0000256" key="2">
    <source>
        <dbReference type="ARBA" id="ARBA00022705"/>
    </source>
</evidence>
<protein>
    <recommendedName>
        <fullName evidence="4">GINS complex subunit 4</fullName>
    </recommendedName>
</protein>
<dbReference type="PANTHER" id="PTHR21206:SF0">
    <property type="entry name" value="DNA REPLICATION COMPLEX GINS PROTEIN SLD5"/>
    <property type="match status" value="1"/>
</dbReference>
<accession>A0A8S3SBL1</accession>
<feature type="domain" description="F-box" evidence="5">
    <location>
        <begin position="2"/>
        <end position="48"/>
    </location>
</feature>
<dbReference type="InterPro" id="IPR001810">
    <property type="entry name" value="F-box_dom"/>
</dbReference>
<evidence type="ECO:0000313" key="7">
    <source>
        <dbReference type="Proteomes" id="UP000683360"/>
    </source>
</evidence>
<dbReference type="PANTHER" id="PTHR21206">
    <property type="entry name" value="SLD5 PROTEIN"/>
    <property type="match status" value="1"/>
</dbReference>
<keyword evidence="2" id="KW-0235">DNA replication</keyword>
<evidence type="ECO:0000256" key="4">
    <source>
        <dbReference type="ARBA" id="ARBA00030869"/>
    </source>
</evidence>
<name>A0A8S3SBL1_MYTED</name>
<dbReference type="Pfam" id="PF12014">
    <property type="entry name" value="Cyclin_D1_bind"/>
    <property type="match status" value="1"/>
</dbReference>
<dbReference type="PROSITE" id="PS50181">
    <property type="entry name" value="FBOX"/>
    <property type="match status" value="1"/>
</dbReference>
<evidence type="ECO:0000256" key="3">
    <source>
        <dbReference type="ARBA" id="ARBA00023242"/>
    </source>
</evidence>
<dbReference type="OrthoDB" id="338231at2759"/>
<comment type="caution">
    <text evidence="6">The sequence shown here is derived from an EMBL/GenBank/DDBJ whole genome shotgun (WGS) entry which is preliminary data.</text>
</comment>
<comment type="subcellular location">
    <subcellularLocation>
        <location evidence="1">Nucleus</location>
    </subcellularLocation>
</comment>
<proteinExistence type="predicted"/>
<dbReference type="InterPro" id="IPR021151">
    <property type="entry name" value="GINS_A"/>
</dbReference>
<dbReference type="InterPro" id="IPR038749">
    <property type="entry name" value="Sld5_GINS_A"/>
</dbReference>
<dbReference type="SUPFAM" id="SSF158573">
    <property type="entry name" value="GINS helical bundle-like"/>
    <property type="match status" value="1"/>
</dbReference>
<dbReference type="SMART" id="SM00256">
    <property type="entry name" value="FBOX"/>
    <property type="match status" value="1"/>
</dbReference>
<dbReference type="Pfam" id="PF05916">
    <property type="entry name" value="Sld5"/>
    <property type="match status" value="1"/>
</dbReference>
<dbReference type="GO" id="GO:0006261">
    <property type="term" value="P:DNA-templated DNA replication"/>
    <property type="evidence" value="ECO:0007669"/>
    <property type="project" value="InterPro"/>
</dbReference>
<evidence type="ECO:0000259" key="5">
    <source>
        <dbReference type="PROSITE" id="PS50181"/>
    </source>
</evidence>
<dbReference type="Gene3D" id="1.20.58.1030">
    <property type="match status" value="1"/>
</dbReference>
<dbReference type="InterPro" id="IPR036224">
    <property type="entry name" value="GINS_bundle-like_dom_sf"/>
</dbReference>
<dbReference type="SUPFAM" id="SSF81383">
    <property type="entry name" value="F-box domain"/>
    <property type="match status" value="1"/>
</dbReference>